<evidence type="ECO:0000313" key="2">
    <source>
        <dbReference type="Proteomes" id="UP000255057"/>
    </source>
</evidence>
<accession>A0A348F1E1</accession>
<organism evidence="1 2">
    <name type="scientific">Escherichia coli</name>
    <dbReference type="NCBI Taxonomy" id="562"/>
    <lineage>
        <taxon>Bacteria</taxon>
        <taxon>Pseudomonadati</taxon>
        <taxon>Pseudomonadota</taxon>
        <taxon>Gammaproteobacteria</taxon>
        <taxon>Enterobacterales</taxon>
        <taxon>Enterobacteriaceae</taxon>
        <taxon>Escherichia</taxon>
    </lineage>
</organism>
<name>A0A348F1E1_ECOLX</name>
<protein>
    <submittedName>
        <fullName evidence="1">Uncharacterized protein</fullName>
    </submittedName>
</protein>
<dbReference type="EMBL" id="UGFO01000006">
    <property type="protein sequence ID" value="STN13934.1"/>
    <property type="molecule type" value="Genomic_DNA"/>
</dbReference>
<dbReference type="AlphaFoldDB" id="A0A348F1E1"/>
<dbReference type="Proteomes" id="UP000255057">
    <property type="component" value="Unassembled WGS sequence"/>
</dbReference>
<dbReference type="RefSeq" id="WP_024203682.1">
    <property type="nucleotide sequence ID" value="NZ_AP018808.1"/>
</dbReference>
<reference evidence="1 2" key="1">
    <citation type="submission" date="2018-06" db="EMBL/GenBank/DDBJ databases">
        <authorList>
            <consortium name="Pathogen Informatics"/>
            <person name="Doyle S."/>
        </authorList>
    </citation>
    <scope>NUCLEOTIDE SEQUENCE [LARGE SCALE GENOMIC DNA]</scope>
    <source>
        <strain evidence="1 2">NCTC8960</strain>
    </source>
</reference>
<proteinExistence type="predicted"/>
<sequence length="115" mass="12774">MSSKEQYLKVTFESFSNYLTSFKKTYVCPICSNTNWTLLAPEHLKKDDGVEVIGPSIPGKSLPNNPVNQDTYSNDSLNMVAMQCTTCGFFHFFSLNKVSENISSGKFVKGDGDNV</sequence>
<evidence type="ECO:0000313" key="1">
    <source>
        <dbReference type="EMBL" id="STN13934.1"/>
    </source>
</evidence>
<gene>
    <name evidence="1" type="ORF">NCTC8960_04296</name>
</gene>